<dbReference type="RefSeq" id="WP_108402782.1">
    <property type="nucleotide sequence ID" value="NZ_NESP01000001.1"/>
</dbReference>
<gene>
    <name evidence="2" type="ORF">B9Z44_02595</name>
</gene>
<keyword evidence="3" id="KW-1185">Reference proteome</keyword>
<dbReference type="Pfam" id="PF11994">
    <property type="entry name" value="DUF3489"/>
    <property type="match status" value="1"/>
</dbReference>
<dbReference type="AlphaFoldDB" id="A0A315ES00"/>
<evidence type="ECO:0008006" key="4">
    <source>
        <dbReference type="Google" id="ProtNLM"/>
    </source>
</evidence>
<evidence type="ECO:0000313" key="3">
    <source>
        <dbReference type="Proteomes" id="UP000251341"/>
    </source>
</evidence>
<dbReference type="InterPro" id="IPR021880">
    <property type="entry name" value="DUF3489"/>
</dbReference>
<dbReference type="Proteomes" id="UP000251341">
    <property type="component" value="Unassembled WGS sequence"/>
</dbReference>
<accession>A0A315ES00</accession>
<feature type="region of interest" description="Disordered" evidence="1">
    <location>
        <begin position="75"/>
        <end position="97"/>
    </location>
</feature>
<evidence type="ECO:0000256" key="1">
    <source>
        <dbReference type="SAM" id="MobiDB-lite"/>
    </source>
</evidence>
<dbReference type="EMBL" id="NESP01000001">
    <property type="protein sequence ID" value="PUE60676.1"/>
    <property type="molecule type" value="Genomic_DNA"/>
</dbReference>
<name>A0A315ES00_9BURK</name>
<sequence length="163" mass="17597">MTTQLTATQQAILAHAHQHTAGKIEWFPENIKGGARQKVLDGLFNRALITKSASNWLIAAEGYDALGVPRKGAVNAPTADTTDAPANPTTPRTRENSKQAQMIELLKRPDGATLNQLVEVTGWQAHTVRGAMAGALKKKLGLNIASDKTDGQERKYRITTTTV</sequence>
<protein>
    <recommendedName>
        <fullName evidence="4">DUF3489 domain-containing protein</fullName>
    </recommendedName>
</protein>
<feature type="compositionally biased region" description="Low complexity" evidence="1">
    <location>
        <begin position="75"/>
        <end position="91"/>
    </location>
</feature>
<organism evidence="2 3">
    <name type="scientific">Limnohabitans curvus</name>
    <dbReference type="NCBI Taxonomy" id="323423"/>
    <lineage>
        <taxon>Bacteria</taxon>
        <taxon>Pseudomonadati</taxon>
        <taxon>Pseudomonadota</taxon>
        <taxon>Betaproteobacteria</taxon>
        <taxon>Burkholderiales</taxon>
        <taxon>Comamonadaceae</taxon>
        <taxon>Limnohabitans</taxon>
    </lineage>
</organism>
<reference evidence="2 3" key="1">
    <citation type="submission" date="2017-04" db="EMBL/GenBank/DDBJ databases">
        <title>Unexpected and diverse lifestyles within the genus Limnohabitans.</title>
        <authorList>
            <person name="Kasalicky V."/>
            <person name="Mehrshad M."/>
            <person name="Andrei S.-A."/>
            <person name="Salcher M."/>
            <person name="Kratochvilova H."/>
            <person name="Simek K."/>
            <person name="Ghai R."/>
        </authorList>
    </citation>
    <scope>NUCLEOTIDE SEQUENCE [LARGE SCALE GENOMIC DNA]</scope>
    <source>
        <strain evidence="2 3">MWH-C5</strain>
    </source>
</reference>
<evidence type="ECO:0000313" key="2">
    <source>
        <dbReference type="EMBL" id="PUE60676.1"/>
    </source>
</evidence>
<comment type="caution">
    <text evidence="2">The sequence shown here is derived from an EMBL/GenBank/DDBJ whole genome shotgun (WGS) entry which is preliminary data.</text>
</comment>
<proteinExistence type="predicted"/>